<dbReference type="Pfam" id="PF13673">
    <property type="entry name" value="Acetyltransf_10"/>
    <property type="match status" value="1"/>
</dbReference>
<sequence length="173" mass="20320">MGDIDFQLLALRKENKADMLFIKNLYYMSRTAEMATVPWSFSDKKFFLKKQFTLQKKHFDKVYPQAIKQLVLYQGQPIGRLYTAVNEKNKDWHLIDITLLPEHCGLGIGRYLITQLINKVSSKKAKLTLYVHSRNPAYQLYVDMGFEKIGDKEGYYHMQNNCLESRALPYHIC</sequence>
<dbReference type="InterPro" id="IPR000182">
    <property type="entry name" value="GNAT_dom"/>
</dbReference>
<dbReference type="GO" id="GO:0016747">
    <property type="term" value="F:acyltransferase activity, transferring groups other than amino-acyl groups"/>
    <property type="evidence" value="ECO:0007669"/>
    <property type="project" value="InterPro"/>
</dbReference>
<dbReference type="HOGENOM" id="CLU_013985_22_0_6"/>
<dbReference type="EMBL" id="CP000749">
    <property type="protein sequence ID" value="ABR70591.1"/>
    <property type="molecule type" value="Genomic_DNA"/>
</dbReference>
<dbReference type="eggNOG" id="COG0456">
    <property type="taxonomic scope" value="Bacteria"/>
</dbReference>
<name>A6VVW2_MARMS</name>
<organism evidence="2">
    <name type="scientific">Marinomonas sp. (strain MWYL1)</name>
    <dbReference type="NCBI Taxonomy" id="400668"/>
    <lineage>
        <taxon>Bacteria</taxon>
        <taxon>Pseudomonadati</taxon>
        <taxon>Pseudomonadota</taxon>
        <taxon>Gammaproteobacteria</taxon>
        <taxon>Oceanospirillales</taxon>
        <taxon>Oceanospirillaceae</taxon>
        <taxon>Marinomonas</taxon>
    </lineage>
</organism>
<dbReference type="STRING" id="400668.Mmwyl1_1665"/>
<feature type="domain" description="N-acetyltransferase" evidence="1">
    <location>
        <begin position="9"/>
        <end position="169"/>
    </location>
</feature>
<dbReference type="AlphaFoldDB" id="A6VVW2"/>
<reference evidence="2" key="1">
    <citation type="submission" date="2007-06" db="EMBL/GenBank/DDBJ databases">
        <title>Complete sequence of Marinomonas sp. MWYL1.</title>
        <authorList>
            <consortium name="US DOE Joint Genome Institute"/>
            <person name="Copeland A."/>
            <person name="Lucas S."/>
            <person name="Lapidus A."/>
            <person name="Barry K."/>
            <person name="Glavina del Rio T."/>
            <person name="Dalin E."/>
            <person name="Tice H."/>
            <person name="Pitluck S."/>
            <person name="Kiss H."/>
            <person name="Brettin T."/>
            <person name="Bruce D."/>
            <person name="Detter J.C."/>
            <person name="Han C."/>
            <person name="Schmutz J."/>
            <person name="Larimer F."/>
            <person name="Land M."/>
            <person name="Hauser L."/>
            <person name="Kyrpides N."/>
            <person name="Kim E."/>
            <person name="Johnston A.W.B."/>
            <person name="Todd J.D."/>
            <person name="Rogers R."/>
            <person name="Wexler M."/>
            <person name="Bond P.L."/>
            <person name="Li Y."/>
            <person name="Richardson P."/>
        </authorList>
    </citation>
    <scope>NUCLEOTIDE SEQUENCE [LARGE SCALE GENOMIC DNA]</scope>
    <source>
        <strain evidence="2">MWYL1</strain>
    </source>
</reference>
<protein>
    <submittedName>
        <fullName evidence="2">GCN5-related N-acetyltransferase</fullName>
    </submittedName>
</protein>
<dbReference type="PROSITE" id="PS51186">
    <property type="entry name" value="GNAT"/>
    <property type="match status" value="1"/>
</dbReference>
<dbReference type="OrthoDB" id="9805924at2"/>
<dbReference type="InterPro" id="IPR016181">
    <property type="entry name" value="Acyl_CoA_acyltransferase"/>
</dbReference>
<dbReference type="Gene3D" id="3.40.630.30">
    <property type="match status" value="1"/>
</dbReference>
<dbReference type="SUPFAM" id="SSF55729">
    <property type="entry name" value="Acyl-CoA N-acyltransferases (Nat)"/>
    <property type="match status" value="1"/>
</dbReference>
<evidence type="ECO:0000259" key="1">
    <source>
        <dbReference type="PROSITE" id="PS51186"/>
    </source>
</evidence>
<evidence type="ECO:0000313" key="2">
    <source>
        <dbReference type="EMBL" id="ABR70591.1"/>
    </source>
</evidence>
<gene>
    <name evidence="2" type="ordered locus">Mmwyl1_1665</name>
</gene>
<dbReference type="KEGG" id="mmw:Mmwyl1_1665"/>
<keyword evidence="2" id="KW-0808">Transferase</keyword>
<accession>A6VVW2</accession>
<dbReference type="CDD" id="cd04301">
    <property type="entry name" value="NAT_SF"/>
    <property type="match status" value="1"/>
</dbReference>
<proteinExistence type="predicted"/>